<reference evidence="1" key="1">
    <citation type="submission" date="2022-11" db="EMBL/GenBank/DDBJ databases">
        <title>Centuries of genome instability and evolution in soft-shell clam transmissible cancer (bioRxiv).</title>
        <authorList>
            <person name="Hart S.F.M."/>
            <person name="Yonemitsu M.A."/>
            <person name="Giersch R.M."/>
            <person name="Beal B.F."/>
            <person name="Arriagada G."/>
            <person name="Davis B.W."/>
            <person name="Ostrander E.A."/>
            <person name="Goff S.P."/>
            <person name="Metzger M.J."/>
        </authorList>
    </citation>
    <scope>NUCLEOTIDE SEQUENCE</scope>
    <source>
        <strain evidence="1">MELC-2E11</strain>
        <tissue evidence="1">Siphon/mantle</tissue>
    </source>
</reference>
<evidence type="ECO:0000313" key="1">
    <source>
        <dbReference type="EMBL" id="WAR21394.1"/>
    </source>
</evidence>
<accession>A0ABY7FKI7</accession>
<organism evidence="1 2">
    <name type="scientific">Mya arenaria</name>
    <name type="common">Soft-shell clam</name>
    <dbReference type="NCBI Taxonomy" id="6604"/>
    <lineage>
        <taxon>Eukaryota</taxon>
        <taxon>Metazoa</taxon>
        <taxon>Spiralia</taxon>
        <taxon>Lophotrochozoa</taxon>
        <taxon>Mollusca</taxon>
        <taxon>Bivalvia</taxon>
        <taxon>Autobranchia</taxon>
        <taxon>Heteroconchia</taxon>
        <taxon>Euheterodonta</taxon>
        <taxon>Imparidentia</taxon>
        <taxon>Neoheterodontei</taxon>
        <taxon>Myida</taxon>
        <taxon>Myoidea</taxon>
        <taxon>Myidae</taxon>
        <taxon>Mya</taxon>
    </lineage>
</organism>
<keyword evidence="2" id="KW-1185">Reference proteome</keyword>
<sequence>MFCKSRAWPNFGAESMYVAGDKLEGCEASTRPDDQYGVAYDYRDQMAQATCTALLDKGGAHVYAVRRACSSLTVPCAEVCSSLSLTCFNSLHVYTPDTWLPRGVTGQKSTHMYRYNGCGGGCGPNFCCCRSRGACKSRTWPKSGTESVYVAGEILEELLNMVKRQWGSWSEWSACAFKYKGRDIDNGRTQNRKRILMEDTVAIQNETERRPCNAVQYA</sequence>
<feature type="non-terminal residue" evidence="1">
    <location>
        <position position="218"/>
    </location>
</feature>
<protein>
    <submittedName>
        <fullName evidence="1">Uncharacterized protein</fullName>
    </submittedName>
</protein>
<gene>
    <name evidence="1" type="ORF">MAR_015368</name>
</gene>
<dbReference type="Proteomes" id="UP001164746">
    <property type="component" value="Chromosome 12"/>
</dbReference>
<evidence type="ECO:0000313" key="2">
    <source>
        <dbReference type="Proteomes" id="UP001164746"/>
    </source>
</evidence>
<dbReference type="EMBL" id="CP111023">
    <property type="protein sequence ID" value="WAR21394.1"/>
    <property type="molecule type" value="Genomic_DNA"/>
</dbReference>
<name>A0ABY7FKI7_MYAAR</name>
<proteinExistence type="predicted"/>